<accession>A0A3B0SL69</accession>
<reference evidence="2" key="1">
    <citation type="submission" date="2018-06" db="EMBL/GenBank/DDBJ databases">
        <authorList>
            <person name="Zhirakovskaya E."/>
        </authorList>
    </citation>
    <scope>NUCLEOTIDE SEQUENCE</scope>
</reference>
<name>A0A3B0SL69_9ZZZZ</name>
<gene>
    <name evidence="2" type="ORF">MNBD_ACTINO01-1846</name>
</gene>
<evidence type="ECO:0000256" key="1">
    <source>
        <dbReference type="SAM" id="MobiDB-lite"/>
    </source>
</evidence>
<sequence length="948" mass="98255">MFVFALVVAACTPAGDTTGDADTVPGQTSDAPDGSGQTGGPGSGDEAGAPEDADLPPIPILYVSEPVVGTGDTVAITTDARRTGTVVMGLGEEIIASAPMTGGTATLVVPASATPGDYPLELRDDPEGAAYGIIRIADGPTLWVTASTWTSTGDTQKATIDTYGIPDGMTVALELTSEGQAPERLVPQPLTGLAPIPFGTDPGEGVPRGRTTWALPEDFTGTVRAVADRPEALSVYADTEEDPSITSTAVRVKRCDEPTGITGDLGGPGSVRALWSSDSIEAATAVVDEGPFALIAQPGMVMVAASRGMEATESSPQFLNLRCGEILDIGSMDEPIDTGPAPGTYLGGKTLDDMFAFTAVATGDIEFEHEGTVDCSATGREIELSFEGPGSDLHFYYLTIPDFSGTGRYDAEFQIINVLEDGDSTGPATVEIEQGRVGDLDAVGGIFSATYEGALGSGTIEGTFACVFLTALQTVEPPLRGVALPGNLLAAPLLAVNGTDGAETCRTAFSLGGGDYESIDLVVDWYSMLTFNRRLPRVAPMTASDARAILDHVAMQMLLGTRDDAQDAELDATIRAVGEAVASDYLVVFRVDEIGGGWHLSVTGFDMASTKAFFRGQYTASTEEGLLGLPVDQEMAAALLEIGICGEVDQETVQVTSGEEKEITYKLTDLAGKAAEGAIDAVSSTCGTFEPESGNTENGEFTTTFTGGDGGCTDQVTFVARTETAVGEVTTEQDADESTTAIAIPTFGYRYTIDYDSTTAVEGTGIASYSSGSASIHAESEGEFIIDTDLESVLGESPLIGFGRGTVSGGDPAAPCILISSSGSDVVLQEWSMEGAYNVLVSGKLATGSPEDGGTLYLSPGGYRLNLTGSWSNPECFPPGSQSNEIFSYVSASLFVINPSILVNAFPDGFEIPFTADGQTTKKSWPITLGEGDGTVTIEVWQEIEGGA</sequence>
<dbReference type="AlphaFoldDB" id="A0A3B0SL69"/>
<organism evidence="2">
    <name type="scientific">hydrothermal vent metagenome</name>
    <dbReference type="NCBI Taxonomy" id="652676"/>
    <lineage>
        <taxon>unclassified sequences</taxon>
        <taxon>metagenomes</taxon>
        <taxon>ecological metagenomes</taxon>
    </lineage>
</organism>
<protein>
    <submittedName>
        <fullName evidence="2">Uncharacterized protein</fullName>
    </submittedName>
</protein>
<feature type="compositionally biased region" description="Low complexity" evidence="1">
    <location>
        <begin position="14"/>
        <end position="26"/>
    </location>
</feature>
<feature type="region of interest" description="Disordered" evidence="1">
    <location>
        <begin position="14"/>
        <end position="57"/>
    </location>
</feature>
<proteinExistence type="predicted"/>
<evidence type="ECO:0000313" key="2">
    <source>
        <dbReference type="EMBL" id="VAV97133.1"/>
    </source>
</evidence>
<feature type="compositionally biased region" description="Gly residues" evidence="1">
    <location>
        <begin position="36"/>
        <end position="45"/>
    </location>
</feature>
<dbReference type="EMBL" id="UOEI01000198">
    <property type="protein sequence ID" value="VAV97133.1"/>
    <property type="molecule type" value="Genomic_DNA"/>
</dbReference>